<keyword evidence="2" id="KW-1185">Reference proteome</keyword>
<gene>
    <name evidence="1" type="ORF">LTR37_009455</name>
</gene>
<dbReference type="EMBL" id="JAUTXU010000074">
    <property type="protein sequence ID" value="KAK3711679.1"/>
    <property type="molecule type" value="Genomic_DNA"/>
</dbReference>
<sequence length="480" mass="52076">MPSDNRSRYGPSTTGKPKSTISKASSSASSYYPAGSSVYQQSGKDSYSTIGSEVSRSTARSGAGGSAVSSDHRDISQRMQQANFDDDVRSAYPERDPARPQASRGYEDDETAVATDRYYNTVERRPRRAEGRSEGSLSNIYLSLTSATRRYQDDFEDERDTVGNGSRVKRIGPNANDLPMSQQVISYDLPSNRGRLTNEERDADARIEAMIRYKREAEGRSQIDYESDESVDPCESASQVSSSRRSPVRSEVSRTSDRSRRSGRSSDARSNTTAETSVSTGSKGSKRSQRPQGDDAGSEVSRTSERSGRRERESNNGSTVSKTSSVQSTESKCSKGSYTSQPDYEDSVAGSAVSKNTYTAIEKAGQAMLPNRGMAPANNGSTVSKATSVQSKESKRSKGSNAPPRDYEDSVAGSEVSRSTYTASEKGARQTSPRGRRPIVKSAANNTYGPNDGPAAASVRSDKSRFNKRDLRSPPLEKRS</sequence>
<accession>A0ACC3N7U8</accession>
<comment type="caution">
    <text evidence="1">The sequence shown here is derived from an EMBL/GenBank/DDBJ whole genome shotgun (WGS) entry which is preliminary data.</text>
</comment>
<dbReference type="Proteomes" id="UP001281147">
    <property type="component" value="Unassembled WGS sequence"/>
</dbReference>
<proteinExistence type="predicted"/>
<name>A0ACC3N7U8_9PEZI</name>
<organism evidence="1 2">
    <name type="scientific">Vermiconidia calcicola</name>
    <dbReference type="NCBI Taxonomy" id="1690605"/>
    <lineage>
        <taxon>Eukaryota</taxon>
        <taxon>Fungi</taxon>
        <taxon>Dikarya</taxon>
        <taxon>Ascomycota</taxon>
        <taxon>Pezizomycotina</taxon>
        <taxon>Dothideomycetes</taxon>
        <taxon>Dothideomycetidae</taxon>
        <taxon>Mycosphaerellales</taxon>
        <taxon>Extremaceae</taxon>
        <taxon>Vermiconidia</taxon>
    </lineage>
</organism>
<protein>
    <submittedName>
        <fullName evidence="1">Uncharacterized protein</fullName>
    </submittedName>
</protein>
<reference evidence="1" key="1">
    <citation type="submission" date="2023-07" db="EMBL/GenBank/DDBJ databases">
        <title>Black Yeasts Isolated from many extreme environments.</title>
        <authorList>
            <person name="Coleine C."/>
            <person name="Stajich J.E."/>
            <person name="Selbmann L."/>
        </authorList>
    </citation>
    <scope>NUCLEOTIDE SEQUENCE</scope>
    <source>
        <strain evidence="1">CCFEE 5714</strain>
    </source>
</reference>
<evidence type="ECO:0000313" key="2">
    <source>
        <dbReference type="Proteomes" id="UP001281147"/>
    </source>
</evidence>
<evidence type="ECO:0000313" key="1">
    <source>
        <dbReference type="EMBL" id="KAK3711679.1"/>
    </source>
</evidence>